<dbReference type="InterPro" id="IPR021260">
    <property type="entry name" value="Amj"/>
</dbReference>
<keyword evidence="1" id="KW-0812">Transmembrane</keyword>
<sequence>MTVQIIVVLILVFLINLITTLSYSVRIVGIRTGRIAVSFALFNILVLISRTAYGFQAPLLAKTIENNINSGAGENLVEFRMIIFACSVATIIGGLLIPTFQRILSIAVQKFSIYKSVPSLLLHSFSNGGITSIKESIVVPSSKNIADINFKRDFPWRVFVMNIVAVAIITVGVLSALYAGYLNPEFRTTASNLSAIVNGVATILMFIFIDPFLSVMTDDVVLGKVKESLFRKYIVYMVFARLLGTVLAQIIFLPSAQLIAWIATII</sequence>
<comment type="caution">
    <text evidence="2">The sequence shown here is derived from an EMBL/GenBank/DDBJ whole genome shotgun (WGS) entry which is preliminary data.</text>
</comment>
<evidence type="ECO:0000256" key="1">
    <source>
        <dbReference type="SAM" id="Phobius"/>
    </source>
</evidence>
<feature type="transmembrane region" description="Helical" evidence="1">
    <location>
        <begin position="79"/>
        <end position="100"/>
    </location>
</feature>
<feature type="transmembrane region" description="Helical" evidence="1">
    <location>
        <begin position="233"/>
        <end position="252"/>
    </location>
</feature>
<evidence type="ECO:0000313" key="2">
    <source>
        <dbReference type="EMBL" id="MPM49504.1"/>
    </source>
</evidence>
<dbReference type="Pfam" id="PF10997">
    <property type="entry name" value="Amj"/>
    <property type="match status" value="1"/>
</dbReference>
<dbReference type="EMBL" id="VSSQ01012555">
    <property type="protein sequence ID" value="MPM49504.1"/>
    <property type="molecule type" value="Genomic_DNA"/>
</dbReference>
<name>A0A645AIM2_9ZZZZ</name>
<keyword evidence="1" id="KW-0472">Membrane</keyword>
<dbReference type="HAMAP" id="MF_02077">
    <property type="entry name" value="Amj_flippase"/>
    <property type="match status" value="1"/>
</dbReference>
<feature type="transmembrane region" description="Helical" evidence="1">
    <location>
        <begin position="158"/>
        <end position="181"/>
    </location>
</feature>
<dbReference type="AlphaFoldDB" id="A0A645AIM2"/>
<feature type="transmembrane region" description="Helical" evidence="1">
    <location>
        <begin position="6"/>
        <end position="23"/>
    </location>
</feature>
<proteinExistence type="inferred from homology"/>
<keyword evidence="1" id="KW-1133">Transmembrane helix</keyword>
<reference evidence="2" key="1">
    <citation type="submission" date="2019-08" db="EMBL/GenBank/DDBJ databases">
        <authorList>
            <person name="Kucharzyk K."/>
            <person name="Murdoch R.W."/>
            <person name="Higgins S."/>
            <person name="Loffler F."/>
        </authorList>
    </citation>
    <scope>NUCLEOTIDE SEQUENCE</scope>
</reference>
<accession>A0A645AIM2</accession>
<feature type="transmembrane region" description="Helical" evidence="1">
    <location>
        <begin position="193"/>
        <end position="213"/>
    </location>
</feature>
<feature type="transmembrane region" description="Helical" evidence="1">
    <location>
        <begin position="35"/>
        <end position="53"/>
    </location>
</feature>
<protein>
    <submittedName>
        <fullName evidence="2">Lipid II flippase Amj</fullName>
    </submittedName>
</protein>
<gene>
    <name evidence="2" type="primary">amj_6</name>
    <name evidence="2" type="ORF">SDC9_96234</name>
</gene>
<organism evidence="2">
    <name type="scientific">bioreactor metagenome</name>
    <dbReference type="NCBI Taxonomy" id="1076179"/>
    <lineage>
        <taxon>unclassified sequences</taxon>
        <taxon>metagenomes</taxon>
        <taxon>ecological metagenomes</taxon>
    </lineage>
</organism>